<name>A0A9D9NMJ5_9BACT</name>
<gene>
    <name evidence="1" type="ORF">IAB80_08790</name>
</gene>
<evidence type="ECO:0000313" key="1">
    <source>
        <dbReference type="EMBL" id="MBO8478966.1"/>
    </source>
</evidence>
<reference evidence="1" key="2">
    <citation type="journal article" date="2021" name="PeerJ">
        <title>Extensive microbial diversity within the chicken gut microbiome revealed by metagenomics and culture.</title>
        <authorList>
            <person name="Gilroy R."/>
            <person name="Ravi A."/>
            <person name="Getino M."/>
            <person name="Pursley I."/>
            <person name="Horton D.L."/>
            <person name="Alikhan N.F."/>
            <person name="Baker D."/>
            <person name="Gharbi K."/>
            <person name="Hall N."/>
            <person name="Watson M."/>
            <person name="Adriaenssens E.M."/>
            <person name="Foster-Nyarko E."/>
            <person name="Jarju S."/>
            <person name="Secka A."/>
            <person name="Antonio M."/>
            <person name="Oren A."/>
            <person name="Chaudhuri R.R."/>
            <person name="La Ragione R."/>
            <person name="Hildebrand F."/>
            <person name="Pallen M.J."/>
        </authorList>
    </citation>
    <scope>NUCLEOTIDE SEQUENCE</scope>
    <source>
        <strain evidence="1">2478</strain>
    </source>
</reference>
<feature type="non-terminal residue" evidence="1">
    <location>
        <position position="1"/>
    </location>
</feature>
<proteinExistence type="predicted"/>
<accession>A0A9D9NMJ5</accession>
<comment type="caution">
    <text evidence="1">The sequence shown here is derived from an EMBL/GenBank/DDBJ whole genome shotgun (WGS) entry which is preliminary data.</text>
</comment>
<protein>
    <submittedName>
        <fullName evidence="1">Uncharacterized protein</fullName>
    </submittedName>
</protein>
<reference evidence="1" key="1">
    <citation type="submission" date="2020-10" db="EMBL/GenBank/DDBJ databases">
        <authorList>
            <person name="Gilroy R."/>
        </authorList>
    </citation>
    <scope>NUCLEOTIDE SEQUENCE</scope>
    <source>
        <strain evidence="1">2478</strain>
    </source>
</reference>
<sequence length="51" mass="5217">PDGPCYRNPVSPPPVTCGDSPGGACGSASLRRHLHCFGFPDGNLADAPVRP</sequence>
<dbReference type="EMBL" id="JADILZ010000081">
    <property type="protein sequence ID" value="MBO8478966.1"/>
    <property type="molecule type" value="Genomic_DNA"/>
</dbReference>
<evidence type="ECO:0000313" key="2">
    <source>
        <dbReference type="Proteomes" id="UP000823771"/>
    </source>
</evidence>
<dbReference type="Proteomes" id="UP000823771">
    <property type="component" value="Unassembled WGS sequence"/>
</dbReference>
<organism evidence="1 2">
    <name type="scientific">Candidatus Cryptobacteroides excrementipullorum</name>
    <dbReference type="NCBI Taxonomy" id="2840761"/>
    <lineage>
        <taxon>Bacteria</taxon>
        <taxon>Pseudomonadati</taxon>
        <taxon>Bacteroidota</taxon>
        <taxon>Bacteroidia</taxon>
        <taxon>Bacteroidales</taxon>
        <taxon>Candidatus Cryptobacteroides</taxon>
    </lineage>
</organism>
<dbReference type="AlphaFoldDB" id="A0A9D9NMJ5"/>